<protein>
    <submittedName>
        <fullName evidence="2">Uncharacterized protein</fullName>
    </submittedName>
</protein>
<proteinExistence type="predicted"/>
<feature type="compositionally biased region" description="Low complexity" evidence="1">
    <location>
        <begin position="196"/>
        <end position="209"/>
    </location>
</feature>
<feature type="region of interest" description="Disordered" evidence="1">
    <location>
        <begin position="263"/>
        <end position="291"/>
    </location>
</feature>
<evidence type="ECO:0000313" key="3">
    <source>
        <dbReference type="Proteomes" id="UP000230002"/>
    </source>
</evidence>
<feature type="compositionally biased region" description="Polar residues" evidence="1">
    <location>
        <begin position="60"/>
        <end position="70"/>
    </location>
</feature>
<evidence type="ECO:0000256" key="1">
    <source>
        <dbReference type="SAM" id="MobiDB-lite"/>
    </source>
</evidence>
<keyword evidence="3" id="KW-1185">Reference proteome</keyword>
<dbReference type="OrthoDB" id="3062963at2759"/>
<dbReference type="Proteomes" id="UP000230002">
    <property type="component" value="Unassembled WGS sequence"/>
</dbReference>
<organism evidence="2 3">
    <name type="scientific">Ganoderma sinense ZZ0214-1</name>
    <dbReference type="NCBI Taxonomy" id="1077348"/>
    <lineage>
        <taxon>Eukaryota</taxon>
        <taxon>Fungi</taxon>
        <taxon>Dikarya</taxon>
        <taxon>Basidiomycota</taxon>
        <taxon>Agaricomycotina</taxon>
        <taxon>Agaricomycetes</taxon>
        <taxon>Polyporales</taxon>
        <taxon>Polyporaceae</taxon>
        <taxon>Ganoderma</taxon>
    </lineage>
</organism>
<feature type="region of interest" description="Disordered" evidence="1">
    <location>
        <begin position="18"/>
        <end position="100"/>
    </location>
</feature>
<feature type="region of interest" description="Disordered" evidence="1">
    <location>
        <begin position="174"/>
        <end position="229"/>
    </location>
</feature>
<reference evidence="2 3" key="1">
    <citation type="journal article" date="2015" name="Sci. Rep.">
        <title>Chromosome-level genome map provides insights into diverse defense mechanisms in the medicinal fungus Ganoderma sinense.</title>
        <authorList>
            <person name="Zhu Y."/>
            <person name="Xu J."/>
            <person name="Sun C."/>
            <person name="Zhou S."/>
            <person name="Xu H."/>
            <person name="Nelson D.R."/>
            <person name="Qian J."/>
            <person name="Song J."/>
            <person name="Luo H."/>
            <person name="Xiang L."/>
            <person name="Li Y."/>
            <person name="Xu Z."/>
            <person name="Ji A."/>
            <person name="Wang L."/>
            <person name="Lu S."/>
            <person name="Hayward A."/>
            <person name="Sun W."/>
            <person name="Li X."/>
            <person name="Schwartz D.C."/>
            <person name="Wang Y."/>
            <person name="Chen S."/>
        </authorList>
    </citation>
    <scope>NUCLEOTIDE SEQUENCE [LARGE SCALE GENOMIC DNA]</scope>
    <source>
        <strain evidence="2 3">ZZ0214-1</strain>
    </source>
</reference>
<feature type="compositionally biased region" description="Pro residues" evidence="1">
    <location>
        <begin position="176"/>
        <end position="195"/>
    </location>
</feature>
<sequence length="291" mass="30068">MAATLGYSSFFSSGLLAPAAPPSQLSPSSSPVTPRAAVATLPQDDITPTAPTRAHEKPSGESQVLPSISIPSTDDSRPRLRRRRSSLAGSTSPLTAMKASAPIRAATASVQRNLRARSGSDASVISTTSISSFSLPENAPVGVKGASKPTGILGRLRSGSVGTALRPRRGLRRVVPPVPALPPPTSPLPAVPPVPALSDSPSPSPLSTVAGSPVLPTASRKPLMRRTQTSDNYEFTASPFSLGGASPMCVVDGEDAFPIVASPASGKHMQHEMQVDYPSPVDSSPFDWARK</sequence>
<evidence type="ECO:0000313" key="2">
    <source>
        <dbReference type="EMBL" id="PIL35904.1"/>
    </source>
</evidence>
<feature type="compositionally biased region" description="Low complexity" evidence="1">
    <location>
        <begin position="18"/>
        <end position="31"/>
    </location>
</feature>
<dbReference type="AlphaFoldDB" id="A0A2G8SQ64"/>
<name>A0A2G8SQ64_9APHY</name>
<comment type="caution">
    <text evidence="2">The sequence shown here is derived from an EMBL/GenBank/DDBJ whole genome shotgun (WGS) entry which is preliminary data.</text>
</comment>
<accession>A0A2G8SQ64</accession>
<gene>
    <name evidence="2" type="ORF">GSI_01564</name>
</gene>
<dbReference type="EMBL" id="AYKW01000002">
    <property type="protein sequence ID" value="PIL35904.1"/>
    <property type="molecule type" value="Genomic_DNA"/>
</dbReference>